<evidence type="ECO:0000313" key="4">
    <source>
        <dbReference type="EnsemblMetazoa" id="XP_022663208"/>
    </source>
</evidence>
<protein>
    <submittedName>
        <fullName evidence="4">Uncharacterized protein</fullName>
    </submittedName>
</protein>
<dbReference type="Proteomes" id="UP000594260">
    <property type="component" value="Unplaced"/>
</dbReference>
<dbReference type="SMART" id="SM00173">
    <property type="entry name" value="RAS"/>
    <property type="match status" value="1"/>
</dbReference>
<name>A0A7M7K8Q9_VARDE</name>
<accession>A0A7M7K8Q9</accession>
<dbReference type="InterPro" id="IPR051641">
    <property type="entry name" value="RGK_GTP-binding_reg"/>
</dbReference>
<dbReference type="InterPro" id="IPR027417">
    <property type="entry name" value="P-loop_NTPase"/>
</dbReference>
<dbReference type="AlphaFoldDB" id="A0A7M7K8Q9"/>
<keyword evidence="5" id="KW-1185">Reference proteome</keyword>
<sequence>MTIDRGEGLPHKPKYEWRRDGLAATRVFEYYWASNTISTLGIFEVTSAAVGYANREVNSGSVFLFTQSLLVSVRTVANILCRRSLRQEQTLFVASWGDSVLSNGYADRMVPLATSLYECNMYVALTVPAIDKRRSEPVAAPELHQNLTVCTSAPHHLFREFCSEDATVGIPTPRSSPSRSGILSASASPKRSASSASVVPPRRCSTAIADRRISAAPSCFVIGGVIGSAAGGSSGSRQRRADDDFDGWLEFYQKRVPPPRKSSLSCLSPNAGGYRCRSFSITPKGSVLNLGERIRLVGASGVGKSCLVEQLRDGFSNNTNELGYLDIVTSPPPSAQCSLDTQSTRILLDGEEFDVDFDELLNTDVNIDSVSRSDAFVVIYSVTDRSSLDAAEDTLKCLRRTFGYCRGGTNKRRPLAATSRPSQHEHSQALQAKPIILAGNKADLARKRTVYVEEGRALAKRFDCRFLETSACIGHNVDELLVETLKQIRLLKRRSPSLPGWSLSFPAKFVACSEITDLPSLTGASAPSNAANSTPCSAAIAGRSEARTFCFKARSFSRRF</sequence>
<evidence type="ECO:0000256" key="1">
    <source>
        <dbReference type="ARBA" id="ARBA00008846"/>
    </source>
</evidence>
<dbReference type="SUPFAM" id="SSF52540">
    <property type="entry name" value="P-loop containing nucleoside triphosphate hydrolases"/>
    <property type="match status" value="1"/>
</dbReference>
<reference evidence="4" key="1">
    <citation type="submission" date="2021-01" db="UniProtKB">
        <authorList>
            <consortium name="EnsemblMetazoa"/>
        </authorList>
    </citation>
    <scope>IDENTIFICATION</scope>
</reference>
<dbReference type="GeneID" id="111251149"/>
<feature type="region of interest" description="Disordered" evidence="3">
    <location>
        <begin position="169"/>
        <end position="198"/>
    </location>
</feature>
<keyword evidence="2" id="KW-0597">Phosphoprotein</keyword>
<dbReference type="RefSeq" id="XP_022663208.1">
    <property type="nucleotide sequence ID" value="XM_022807473.1"/>
</dbReference>
<dbReference type="PRINTS" id="PR00449">
    <property type="entry name" value="RASTRNSFRMNG"/>
</dbReference>
<organism evidence="4 5">
    <name type="scientific">Varroa destructor</name>
    <name type="common">Honeybee mite</name>
    <dbReference type="NCBI Taxonomy" id="109461"/>
    <lineage>
        <taxon>Eukaryota</taxon>
        <taxon>Metazoa</taxon>
        <taxon>Ecdysozoa</taxon>
        <taxon>Arthropoda</taxon>
        <taxon>Chelicerata</taxon>
        <taxon>Arachnida</taxon>
        <taxon>Acari</taxon>
        <taxon>Parasitiformes</taxon>
        <taxon>Mesostigmata</taxon>
        <taxon>Gamasina</taxon>
        <taxon>Dermanyssoidea</taxon>
        <taxon>Varroidae</taxon>
        <taxon>Varroa</taxon>
    </lineage>
</organism>
<dbReference type="Gene3D" id="3.40.50.300">
    <property type="entry name" value="P-loop containing nucleotide triphosphate hydrolases"/>
    <property type="match status" value="1"/>
</dbReference>
<dbReference type="GO" id="GO:0005246">
    <property type="term" value="F:calcium channel regulator activity"/>
    <property type="evidence" value="ECO:0007669"/>
    <property type="project" value="TreeGrafter"/>
</dbReference>
<dbReference type="KEGG" id="vde:111251149"/>
<evidence type="ECO:0000313" key="5">
    <source>
        <dbReference type="Proteomes" id="UP000594260"/>
    </source>
</evidence>
<dbReference type="EnsemblMetazoa" id="XM_022807473">
    <property type="protein sequence ID" value="XP_022663208"/>
    <property type="gene ID" value="LOC111251149"/>
</dbReference>
<comment type="similarity">
    <text evidence="1">Belongs to the small GTPase superfamily. RGK family.</text>
</comment>
<evidence type="ECO:0000256" key="2">
    <source>
        <dbReference type="ARBA" id="ARBA00022553"/>
    </source>
</evidence>
<dbReference type="InterPro" id="IPR001806">
    <property type="entry name" value="Small_GTPase"/>
</dbReference>
<dbReference type="Pfam" id="PF00071">
    <property type="entry name" value="Ras"/>
    <property type="match status" value="1"/>
</dbReference>
<dbReference type="InParanoid" id="A0A7M7K8Q9"/>
<dbReference type="PROSITE" id="PS51421">
    <property type="entry name" value="RAS"/>
    <property type="match status" value="1"/>
</dbReference>
<dbReference type="PANTHER" id="PTHR45775">
    <property type="entry name" value="RAD, GEM/KIR FAMILY MEMBER 2, ISOFORM C"/>
    <property type="match status" value="1"/>
</dbReference>
<feature type="compositionally biased region" description="Low complexity" evidence="3">
    <location>
        <begin position="184"/>
        <end position="198"/>
    </location>
</feature>
<dbReference type="PANTHER" id="PTHR45775:SF6">
    <property type="entry name" value="RAD, GEM_KIR FAMILY MEMBER 2, ISOFORM C"/>
    <property type="match status" value="1"/>
</dbReference>
<dbReference type="GO" id="GO:0003924">
    <property type="term" value="F:GTPase activity"/>
    <property type="evidence" value="ECO:0007669"/>
    <property type="project" value="InterPro"/>
</dbReference>
<dbReference type="SMART" id="SM00175">
    <property type="entry name" value="RAB"/>
    <property type="match status" value="1"/>
</dbReference>
<dbReference type="PROSITE" id="PS51419">
    <property type="entry name" value="RAB"/>
    <property type="match status" value="1"/>
</dbReference>
<feature type="compositionally biased region" description="Polar residues" evidence="3">
    <location>
        <begin position="173"/>
        <end position="183"/>
    </location>
</feature>
<evidence type="ECO:0000256" key="3">
    <source>
        <dbReference type="SAM" id="MobiDB-lite"/>
    </source>
</evidence>
<dbReference type="GO" id="GO:0005886">
    <property type="term" value="C:plasma membrane"/>
    <property type="evidence" value="ECO:0007669"/>
    <property type="project" value="TreeGrafter"/>
</dbReference>
<dbReference type="OrthoDB" id="5239715at2759"/>
<proteinExistence type="inferred from homology"/>
<dbReference type="GO" id="GO:0005525">
    <property type="term" value="F:GTP binding"/>
    <property type="evidence" value="ECO:0007669"/>
    <property type="project" value="InterPro"/>
</dbReference>